<organism evidence="1">
    <name type="scientific">Albugo laibachii Nc14</name>
    <dbReference type="NCBI Taxonomy" id="890382"/>
    <lineage>
        <taxon>Eukaryota</taxon>
        <taxon>Sar</taxon>
        <taxon>Stramenopiles</taxon>
        <taxon>Oomycota</taxon>
        <taxon>Peronosporomycetes</taxon>
        <taxon>Albuginales</taxon>
        <taxon>Albuginaceae</taxon>
        <taxon>Albugo</taxon>
    </lineage>
</organism>
<sequence>MARNTLGGPGRLQNKNARTAFTARHKLAVAASFNELGDMSAVIRKFSPNLTCSRFDSRRKLIYHRIRDREALERVCATPVQAETKKARSLGVVTVFSADDECVIDTWVNELRGFGVPITTTMVQLKE</sequence>
<reference evidence="1" key="1">
    <citation type="journal article" date="2011" name="PLoS Biol.">
        <title>Gene gain and loss during evolution of obligate parasitism in the white rust pathogen of Arabidopsis thaliana.</title>
        <authorList>
            <person name="Kemen E."/>
            <person name="Gardiner A."/>
            <person name="Schultz-Larsen T."/>
            <person name="Kemen A.C."/>
            <person name="Balmuth A.L."/>
            <person name="Robert-Seilaniantz A."/>
            <person name="Bailey K."/>
            <person name="Holub E."/>
            <person name="Studholme D.J."/>
            <person name="Maclean D."/>
            <person name="Jones J.D."/>
        </authorList>
    </citation>
    <scope>NUCLEOTIDE SEQUENCE</scope>
</reference>
<evidence type="ECO:0000313" key="1">
    <source>
        <dbReference type="EMBL" id="CCA19384.1"/>
    </source>
</evidence>
<dbReference type="EMBL" id="FR824115">
    <property type="protein sequence ID" value="CCA19384.1"/>
    <property type="molecule type" value="Genomic_DNA"/>
</dbReference>
<dbReference type="HOGENOM" id="CLU_031434_2_0_1"/>
<name>F0WDV6_9STRA</name>
<dbReference type="AlphaFoldDB" id="F0WDV6"/>
<protein>
    <submittedName>
        <fullName evidence="1">Uncharacterized protein AlNc14C70G4825</fullName>
    </submittedName>
</protein>
<accession>F0WDV6</accession>
<proteinExistence type="predicted"/>
<reference evidence="1" key="2">
    <citation type="submission" date="2011-02" db="EMBL/GenBank/DDBJ databases">
        <authorList>
            <person name="MacLean D."/>
        </authorList>
    </citation>
    <scope>NUCLEOTIDE SEQUENCE</scope>
</reference>
<gene>
    <name evidence="1" type="primary">AlNc14C70G4825</name>
    <name evidence="1" type="ORF">ALNC14_055270</name>
</gene>